<dbReference type="InterPro" id="IPR009057">
    <property type="entry name" value="Homeodomain-like_sf"/>
</dbReference>
<dbReference type="Pfam" id="PF03221">
    <property type="entry name" value="HTH_Tnp_Tc5"/>
    <property type="match status" value="1"/>
</dbReference>
<organism evidence="4 5">
    <name type="scientific">Araneus ventricosus</name>
    <name type="common">Orbweaver spider</name>
    <name type="synonym">Epeira ventricosa</name>
    <dbReference type="NCBI Taxonomy" id="182803"/>
    <lineage>
        <taxon>Eukaryota</taxon>
        <taxon>Metazoa</taxon>
        <taxon>Ecdysozoa</taxon>
        <taxon>Arthropoda</taxon>
        <taxon>Chelicerata</taxon>
        <taxon>Arachnida</taxon>
        <taxon>Araneae</taxon>
        <taxon>Araneomorphae</taxon>
        <taxon>Entelegynae</taxon>
        <taxon>Araneoidea</taxon>
        <taxon>Araneidae</taxon>
        <taxon>Araneus</taxon>
    </lineage>
</organism>
<dbReference type="GO" id="GO:0003677">
    <property type="term" value="F:DNA binding"/>
    <property type="evidence" value="ECO:0007669"/>
    <property type="project" value="UniProtKB-KW"/>
</dbReference>
<dbReference type="GO" id="GO:0005634">
    <property type="term" value="C:nucleus"/>
    <property type="evidence" value="ECO:0007669"/>
    <property type="project" value="UniProtKB-SubCell"/>
</dbReference>
<feature type="domain" description="HTH CENPB-type" evidence="3">
    <location>
        <begin position="11"/>
        <end position="82"/>
    </location>
</feature>
<accession>A0A4Y2PVB6</accession>
<keyword evidence="2" id="KW-0238">DNA-binding</keyword>
<dbReference type="SUPFAM" id="SSF46689">
    <property type="entry name" value="Homeodomain-like"/>
    <property type="match status" value="1"/>
</dbReference>
<evidence type="ECO:0000313" key="4">
    <source>
        <dbReference type="EMBL" id="GBN55144.1"/>
    </source>
</evidence>
<comment type="caution">
    <text evidence="4">The sequence shown here is derived from an EMBL/GenBank/DDBJ whole genome shotgun (WGS) entry which is preliminary data.</text>
</comment>
<dbReference type="Gene3D" id="1.10.10.60">
    <property type="entry name" value="Homeodomain-like"/>
    <property type="match status" value="1"/>
</dbReference>
<proteinExistence type="predicted"/>
<dbReference type="InterPro" id="IPR006600">
    <property type="entry name" value="HTH_CenpB_DNA-bd_dom"/>
</dbReference>
<dbReference type="EMBL" id="BGPR01012221">
    <property type="protein sequence ID" value="GBN55144.1"/>
    <property type="molecule type" value="Genomic_DNA"/>
</dbReference>
<dbReference type="PANTHER" id="PTHR19303:SF73">
    <property type="entry name" value="PROTEIN PDC2"/>
    <property type="match status" value="1"/>
</dbReference>
<sequence>MWMVNSNENSKNLKFRKTETSEIDEVVIKWFRSAREKSIPISSVLLQENAREVGRTLGLDRFKASNGWLEKFRTRQNISFKSIYGEEKSVEPNHVTDWVEKLKSMCQGYDIKNIFNAGETGLFYRILPDKALCLKGEKCSGGKISKKSLTILLCCNMLGEFETPLVTGKA</sequence>
<dbReference type="Proteomes" id="UP000499080">
    <property type="component" value="Unassembled WGS sequence"/>
</dbReference>
<dbReference type="OrthoDB" id="6431703at2759"/>
<dbReference type="PROSITE" id="PS51253">
    <property type="entry name" value="HTH_CENPB"/>
    <property type="match status" value="1"/>
</dbReference>
<reference evidence="4 5" key="1">
    <citation type="journal article" date="2019" name="Sci. Rep.">
        <title>Orb-weaving spider Araneus ventricosus genome elucidates the spidroin gene catalogue.</title>
        <authorList>
            <person name="Kono N."/>
            <person name="Nakamura H."/>
            <person name="Ohtoshi R."/>
            <person name="Moran D.A.P."/>
            <person name="Shinohara A."/>
            <person name="Yoshida Y."/>
            <person name="Fujiwara M."/>
            <person name="Mori M."/>
            <person name="Tomita M."/>
            <person name="Arakawa K."/>
        </authorList>
    </citation>
    <scope>NUCLEOTIDE SEQUENCE [LARGE SCALE GENOMIC DNA]</scope>
</reference>
<evidence type="ECO:0000259" key="3">
    <source>
        <dbReference type="PROSITE" id="PS51253"/>
    </source>
</evidence>
<dbReference type="PANTHER" id="PTHR19303">
    <property type="entry name" value="TRANSPOSON"/>
    <property type="match status" value="1"/>
</dbReference>
<dbReference type="SMART" id="SM00674">
    <property type="entry name" value="CENPB"/>
    <property type="match status" value="1"/>
</dbReference>
<evidence type="ECO:0000256" key="1">
    <source>
        <dbReference type="ARBA" id="ARBA00004123"/>
    </source>
</evidence>
<evidence type="ECO:0000256" key="2">
    <source>
        <dbReference type="ARBA" id="ARBA00023125"/>
    </source>
</evidence>
<evidence type="ECO:0000313" key="5">
    <source>
        <dbReference type="Proteomes" id="UP000499080"/>
    </source>
</evidence>
<gene>
    <name evidence="4" type="primary">TIGD6_31</name>
    <name evidence="4" type="ORF">AVEN_260238_1</name>
</gene>
<name>A0A4Y2PVB6_ARAVE</name>
<dbReference type="AlphaFoldDB" id="A0A4Y2PVB6"/>
<dbReference type="InterPro" id="IPR050863">
    <property type="entry name" value="CenT-Element_Derived"/>
</dbReference>
<comment type="subcellular location">
    <subcellularLocation>
        <location evidence="1">Nucleus</location>
    </subcellularLocation>
</comment>
<protein>
    <submittedName>
        <fullName evidence="4">Tigger transposable element-derived protein 6</fullName>
    </submittedName>
</protein>
<keyword evidence="5" id="KW-1185">Reference proteome</keyword>